<dbReference type="PANTHER" id="PTHR11482:SF6">
    <property type="entry name" value="ORNITHINE DECARBOXYLASE 1-RELATED"/>
    <property type="match status" value="1"/>
</dbReference>
<dbReference type="OrthoDB" id="9802241at2"/>
<evidence type="ECO:0000256" key="1">
    <source>
        <dbReference type="ARBA" id="ARBA00001933"/>
    </source>
</evidence>
<dbReference type="AlphaFoldDB" id="M9RJ27"/>
<dbReference type="FunFam" id="3.20.20.10:FF:000008">
    <property type="entry name" value="Ornithine decarboxylase"/>
    <property type="match status" value="1"/>
</dbReference>
<dbReference type="Gene3D" id="3.20.20.10">
    <property type="entry name" value="Alanine racemase"/>
    <property type="match status" value="1"/>
</dbReference>
<dbReference type="PRINTS" id="PR01179">
    <property type="entry name" value="ODADCRBXLASE"/>
</dbReference>
<comment type="similarity">
    <text evidence="2">Belongs to the Orn/Lys/Arg decarboxylase class-II family.</text>
</comment>
<dbReference type="PROSITE" id="PS00878">
    <property type="entry name" value="ODR_DC_2_1"/>
    <property type="match status" value="1"/>
</dbReference>
<dbReference type="STRING" id="391616.OA238_c25400"/>
<dbReference type="GO" id="GO:0005737">
    <property type="term" value="C:cytoplasm"/>
    <property type="evidence" value="ECO:0007669"/>
    <property type="project" value="TreeGrafter"/>
</dbReference>
<evidence type="ECO:0000313" key="11">
    <source>
        <dbReference type="Proteomes" id="UP000004688"/>
    </source>
</evidence>
<evidence type="ECO:0000256" key="8">
    <source>
        <dbReference type="PIRSR" id="PIRSR600183-50"/>
    </source>
</evidence>
<dbReference type="InterPro" id="IPR022644">
    <property type="entry name" value="De-COase2_N"/>
</dbReference>
<dbReference type="RefSeq" id="WP_015495658.1">
    <property type="nucleotide sequence ID" value="NC_020908.1"/>
</dbReference>
<name>M9RJ27_9RHOB</name>
<evidence type="ECO:0000256" key="7">
    <source>
        <dbReference type="ARBA" id="ARBA00049127"/>
    </source>
</evidence>
<dbReference type="InterPro" id="IPR029066">
    <property type="entry name" value="PLP-binding_barrel"/>
</dbReference>
<dbReference type="EC" id="4.1.1.17" evidence="6"/>
<dbReference type="InterPro" id="IPR022653">
    <property type="entry name" value="De-COase2_pyr-phos_BS"/>
</dbReference>
<comment type="pathway">
    <text evidence="5">Amine and polyamine biosynthesis; putrescine biosynthesis via L-ornithine pathway; putrescine from L-ornithine: step 1/1.</text>
</comment>
<dbReference type="SUPFAM" id="SSF51419">
    <property type="entry name" value="PLP-binding barrel"/>
    <property type="match status" value="1"/>
</dbReference>
<dbReference type="Gene3D" id="2.40.37.10">
    <property type="entry name" value="Lyase, Ornithine Decarboxylase, Chain A, domain 1"/>
    <property type="match status" value="1"/>
</dbReference>
<gene>
    <name evidence="10" type="ORF">OA238_c25400</name>
</gene>
<comment type="catalytic activity">
    <reaction evidence="7">
        <text>L-ornithine + H(+) = putrescine + CO2</text>
        <dbReference type="Rhea" id="RHEA:22964"/>
        <dbReference type="ChEBI" id="CHEBI:15378"/>
        <dbReference type="ChEBI" id="CHEBI:16526"/>
        <dbReference type="ChEBI" id="CHEBI:46911"/>
        <dbReference type="ChEBI" id="CHEBI:326268"/>
        <dbReference type="EC" id="4.1.1.17"/>
    </reaction>
</comment>
<dbReference type="InterPro" id="IPR022657">
    <property type="entry name" value="De-COase2_CS"/>
</dbReference>
<sequence>MTMIFVDAAVSSPLDVFSEDAVSDQVDISGHLTSTFDDVVENAIFEHPTLVMDVNRVEQQYYALKAGLGGADIHYAVKANPAPEIIERLVKLGSHFDAASRGEIELVLGAGASPSDVSFGNTIKRASDIAYAHAAGVTLFSADAIEEIEKIAQHAPGAQVYIRLIVESSEADWPLSRKFGCDRDMAIDLLDRARALGLDPVGLSFHVGSQTRKASMWGPTLDEMVKIWDAAKEAGHALSLLNIGGGFPAFYGQDIEAPTDYAASVMDQVRSRFGEVARVMAEPGRGLVAEAGAIVAEVMLVSRKSSRDLHRWVYLSIGRFSGLAETEGEAIRYQITTLRDDDPVGPCVLAGPSCDSADVLYEKQPVLLPMTLKSGDRIVIRNCGAYTSSYSSVGFNGFPPLDVLVI</sequence>
<accession>M9RJ27</accession>
<evidence type="ECO:0000256" key="2">
    <source>
        <dbReference type="ARBA" id="ARBA00008872"/>
    </source>
</evidence>
<dbReference type="CDD" id="cd00622">
    <property type="entry name" value="PLPDE_III_ODC"/>
    <property type="match status" value="1"/>
</dbReference>
<dbReference type="eggNOG" id="COG0019">
    <property type="taxonomic scope" value="Bacteria"/>
</dbReference>
<dbReference type="HOGENOM" id="CLU_026444_1_3_5"/>
<dbReference type="Pfam" id="PF02784">
    <property type="entry name" value="Orn_Arg_deC_N"/>
    <property type="match status" value="1"/>
</dbReference>
<keyword evidence="4" id="KW-0456">Lyase</keyword>
<dbReference type="InterPro" id="IPR009006">
    <property type="entry name" value="Ala_racemase/Decarboxylase_C"/>
</dbReference>
<keyword evidence="3 8" id="KW-0663">Pyridoxal phosphate</keyword>
<evidence type="ECO:0000259" key="9">
    <source>
        <dbReference type="Pfam" id="PF02784"/>
    </source>
</evidence>
<protein>
    <recommendedName>
        <fullName evidence="6">ornithine decarboxylase</fullName>
        <ecNumber evidence="6">4.1.1.17</ecNumber>
    </recommendedName>
</protein>
<feature type="modified residue" description="N6-(pyridoxal phosphate)lysine" evidence="8">
    <location>
        <position position="78"/>
    </location>
</feature>
<dbReference type="PRINTS" id="PR01182">
    <property type="entry name" value="ORNDCRBXLASE"/>
</dbReference>
<feature type="domain" description="Orn/DAP/Arg decarboxylase 2 N-terminal" evidence="9">
    <location>
        <begin position="56"/>
        <end position="289"/>
    </location>
</feature>
<dbReference type="InterPro" id="IPR002433">
    <property type="entry name" value="Orn_de-COase"/>
</dbReference>
<proteinExistence type="inferred from homology"/>
<dbReference type="PROSITE" id="PS00879">
    <property type="entry name" value="ODR_DC_2_2"/>
    <property type="match status" value="1"/>
</dbReference>
<evidence type="ECO:0000256" key="4">
    <source>
        <dbReference type="ARBA" id="ARBA00023239"/>
    </source>
</evidence>
<reference evidence="10 11" key="1">
    <citation type="journal article" date="2013" name="PLoS ONE">
        <title>Poles Apart: Arctic and Antarctic Octadecabacter strains Share High Genome Plasticity and a New Type of Xanthorhodopsin.</title>
        <authorList>
            <person name="Vollmers J."/>
            <person name="Voget S."/>
            <person name="Dietrich S."/>
            <person name="Gollnow K."/>
            <person name="Smits M."/>
            <person name="Meyer K."/>
            <person name="Brinkhoff T."/>
            <person name="Simon M."/>
            <person name="Daniel R."/>
        </authorList>
    </citation>
    <scope>NUCLEOTIDE SEQUENCE [LARGE SCALE GENOMIC DNA]</scope>
    <source>
        <strain evidence="10 11">238</strain>
    </source>
</reference>
<evidence type="ECO:0000256" key="3">
    <source>
        <dbReference type="ARBA" id="ARBA00022898"/>
    </source>
</evidence>
<dbReference type="GO" id="GO:0004586">
    <property type="term" value="F:ornithine decarboxylase activity"/>
    <property type="evidence" value="ECO:0007669"/>
    <property type="project" value="UniProtKB-EC"/>
</dbReference>
<evidence type="ECO:0000313" key="10">
    <source>
        <dbReference type="EMBL" id="AGI72589.1"/>
    </source>
</evidence>
<keyword evidence="11" id="KW-1185">Reference proteome</keyword>
<dbReference type="PANTHER" id="PTHR11482">
    <property type="entry name" value="ARGININE/DIAMINOPIMELATE/ORNITHINE DECARBOXYLASE"/>
    <property type="match status" value="1"/>
</dbReference>
<organism evidence="10 11">
    <name type="scientific">Octadecabacter arcticus 238</name>
    <dbReference type="NCBI Taxonomy" id="391616"/>
    <lineage>
        <taxon>Bacteria</taxon>
        <taxon>Pseudomonadati</taxon>
        <taxon>Pseudomonadota</taxon>
        <taxon>Alphaproteobacteria</taxon>
        <taxon>Rhodobacterales</taxon>
        <taxon>Roseobacteraceae</taxon>
        <taxon>Octadecabacter</taxon>
    </lineage>
</organism>
<dbReference type="GO" id="GO:0033387">
    <property type="term" value="P:putrescine biosynthetic process from arginine, via ornithine"/>
    <property type="evidence" value="ECO:0007669"/>
    <property type="project" value="TreeGrafter"/>
</dbReference>
<comment type="cofactor">
    <cofactor evidence="1 8">
        <name>pyridoxal 5'-phosphate</name>
        <dbReference type="ChEBI" id="CHEBI:597326"/>
    </cofactor>
</comment>
<evidence type="ECO:0000256" key="5">
    <source>
        <dbReference type="ARBA" id="ARBA00034115"/>
    </source>
</evidence>
<evidence type="ECO:0000256" key="6">
    <source>
        <dbReference type="ARBA" id="ARBA00034138"/>
    </source>
</evidence>
<feature type="active site" description="Proton donor" evidence="8">
    <location>
        <position position="354"/>
    </location>
</feature>
<dbReference type="FunFam" id="2.40.37.10:FF:000004">
    <property type="entry name" value="Ornithine decarboxylase"/>
    <property type="match status" value="1"/>
</dbReference>
<dbReference type="InterPro" id="IPR000183">
    <property type="entry name" value="Orn/DAP/Arg_de-COase"/>
</dbReference>
<dbReference type="EMBL" id="CP003742">
    <property type="protein sequence ID" value="AGI72589.1"/>
    <property type="molecule type" value="Genomic_DNA"/>
</dbReference>
<dbReference type="Proteomes" id="UP000004688">
    <property type="component" value="Chromosome"/>
</dbReference>
<dbReference type="SUPFAM" id="SSF50621">
    <property type="entry name" value="Alanine racemase C-terminal domain-like"/>
    <property type="match status" value="1"/>
</dbReference>
<dbReference type="KEGG" id="oar:OA238_c25400"/>